<dbReference type="InterPro" id="IPR041698">
    <property type="entry name" value="Methyltransf_25"/>
</dbReference>
<proteinExistence type="predicted"/>
<dbReference type="Proteomes" id="UP000292095">
    <property type="component" value="Unassembled WGS sequence"/>
</dbReference>
<organism evidence="4 7">
    <name type="scientific">Streptomyces albidoflavus</name>
    <dbReference type="NCBI Taxonomy" id="1886"/>
    <lineage>
        <taxon>Bacteria</taxon>
        <taxon>Bacillati</taxon>
        <taxon>Actinomycetota</taxon>
        <taxon>Actinomycetes</taxon>
        <taxon>Kitasatosporales</taxon>
        <taxon>Streptomycetaceae</taxon>
        <taxon>Streptomyces</taxon>
        <taxon>Streptomyces albidoflavus group</taxon>
    </lineage>
</organism>
<dbReference type="GeneID" id="97266476"/>
<protein>
    <submittedName>
        <fullName evidence="4">Class I SAM-dependent methyltransferase</fullName>
    </submittedName>
</protein>
<comment type="caution">
    <text evidence="4">The sequence shown here is derived from an EMBL/GenBank/DDBJ whole genome shotgun (WGS) entry which is preliminary data.</text>
</comment>
<evidence type="ECO:0000313" key="5">
    <source>
        <dbReference type="EMBL" id="RZE45721.1"/>
    </source>
</evidence>
<dbReference type="Proteomes" id="UP000292693">
    <property type="component" value="Unassembled WGS sequence"/>
</dbReference>
<evidence type="ECO:0000313" key="7">
    <source>
        <dbReference type="Proteomes" id="UP000292693"/>
    </source>
</evidence>
<dbReference type="CDD" id="cd02440">
    <property type="entry name" value="AdoMet_MTases"/>
    <property type="match status" value="1"/>
</dbReference>
<dbReference type="GO" id="GO:0032259">
    <property type="term" value="P:methylation"/>
    <property type="evidence" value="ECO:0007669"/>
    <property type="project" value="UniProtKB-KW"/>
</dbReference>
<dbReference type="RefSeq" id="WP_015506885.1">
    <property type="nucleotide sequence ID" value="NC_020990.1"/>
</dbReference>
<dbReference type="PANTHER" id="PTHR43861:SF3">
    <property type="entry name" value="PUTATIVE (AFU_ORTHOLOGUE AFUA_2G14390)-RELATED"/>
    <property type="match status" value="1"/>
</dbReference>
<sequence>MDAQYWDEKYRSTDQLFSGAPNAVLVAEVAELPPGHALDLGCGEGADAHWLARHGWRVTAVDIAPTALRRAAEAAPELADQVTWTAADITRTPPAPRTYDLVSAHYFPLPRTADHTALHGLLEAVAPGGTLLFTGHDLADLADHLEQEYTPHDFYQPAEVAALLGEEWTVLVDETRPRTTPPPPGTGHTHDTVLRARRRP</sequence>
<dbReference type="Gene3D" id="3.40.50.150">
    <property type="entry name" value="Vaccinia Virus protein VP39"/>
    <property type="match status" value="1"/>
</dbReference>
<feature type="region of interest" description="Disordered" evidence="2">
    <location>
        <begin position="175"/>
        <end position="200"/>
    </location>
</feature>
<evidence type="ECO:0000313" key="6">
    <source>
        <dbReference type="Proteomes" id="UP000292095"/>
    </source>
</evidence>
<evidence type="ECO:0000256" key="1">
    <source>
        <dbReference type="ARBA" id="ARBA00022679"/>
    </source>
</evidence>
<dbReference type="EMBL" id="PKLL01000003">
    <property type="protein sequence ID" value="RZE28699.1"/>
    <property type="molecule type" value="Genomic_DNA"/>
</dbReference>
<gene>
    <name evidence="5" type="ORF">C0Q91_04565</name>
    <name evidence="4" type="ORF">C0Q92_04350</name>
</gene>
<keyword evidence="1 4" id="KW-0808">Transferase</keyword>
<evidence type="ECO:0000256" key="2">
    <source>
        <dbReference type="SAM" id="MobiDB-lite"/>
    </source>
</evidence>
<dbReference type="SUPFAM" id="SSF53335">
    <property type="entry name" value="S-adenosyl-L-methionine-dependent methyltransferases"/>
    <property type="match status" value="1"/>
</dbReference>
<dbReference type="GO" id="GO:0008168">
    <property type="term" value="F:methyltransferase activity"/>
    <property type="evidence" value="ECO:0007669"/>
    <property type="project" value="UniProtKB-KW"/>
</dbReference>
<dbReference type="KEGG" id="salb:XNR_0721"/>
<accession>A0A0X3WMZ0</accession>
<evidence type="ECO:0000259" key="3">
    <source>
        <dbReference type="Pfam" id="PF13649"/>
    </source>
</evidence>
<reference evidence="6 7" key="1">
    <citation type="submission" date="2017-12" db="EMBL/GenBank/DDBJ databases">
        <title>Population genomics insights into the ecological differentiation and adaptive evolution in streptomycetes.</title>
        <authorList>
            <person name="Li Y."/>
            <person name="Huang Y."/>
        </authorList>
    </citation>
    <scope>NUCLEOTIDE SEQUENCE [LARGE SCALE GENOMIC DNA]</scope>
    <source>
        <strain evidence="5 6">FXJ.2339</strain>
        <strain evidence="4 7">NBRC 100770</strain>
    </source>
</reference>
<feature type="domain" description="Methyltransferase" evidence="3">
    <location>
        <begin position="38"/>
        <end position="129"/>
    </location>
</feature>
<dbReference type="InterPro" id="IPR029063">
    <property type="entry name" value="SAM-dependent_MTases_sf"/>
</dbReference>
<evidence type="ECO:0000313" key="4">
    <source>
        <dbReference type="EMBL" id="RZE28699.1"/>
    </source>
</evidence>
<dbReference type="AlphaFoldDB" id="A0A126XXS2"/>
<keyword evidence="4" id="KW-0489">Methyltransferase</keyword>
<dbReference type="EMBL" id="PKLK01000003">
    <property type="protein sequence ID" value="RZE45721.1"/>
    <property type="molecule type" value="Genomic_DNA"/>
</dbReference>
<dbReference type="GO" id="GO:0017000">
    <property type="term" value="P:antibiotic biosynthetic process"/>
    <property type="evidence" value="ECO:0007669"/>
    <property type="project" value="UniProtKB-ARBA"/>
</dbReference>
<name>A0A126XXS2_9ACTN</name>
<dbReference type="PANTHER" id="PTHR43861">
    <property type="entry name" value="TRANS-ACONITATE 2-METHYLTRANSFERASE-RELATED"/>
    <property type="match status" value="1"/>
</dbReference>
<accession>A0A126XXS2</accession>
<dbReference type="Pfam" id="PF13649">
    <property type="entry name" value="Methyltransf_25"/>
    <property type="match status" value="1"/>
</dbReference>